<feature type="binding site" evidence="12">
    <location>
        <position position="884"/>
    </location>
    <ligand>
        <name>Mg(2+)</name>
        <dbReference type="ChEBI" id="CHEBI:18420"/>
    </ligand>
</feature>
<feature type="binding site" evidence="12">
    <location>
        <position position="1053"/>
    </location>
    <ligand>
        <name>Mg(2+)</name>
        <dbReference type="ChEBI" id="CHEBI:18420"/>
    </ligand>
</feature>
<evidence type="ECO:0000313" key="16">
    <source>
        <dbReference type="EMBL" id="CAL0332592.1"/>
    </source>
</evidence>
<keyword evidence="14" id="KW-1133">Transmembrane helix</keyword>
<keyword evidence="17" id="KW-1185">Reference proteome</keyword>
<evidence type="ECO:0000313" key="17">
    <source>
        <dbReference type="Proteomes" id="UP001497480"/>
    </source>
</evidence>
<feature type="region of interest" description="Disordered" evidence="13">
    <location>
        <begin position="929"/>
        <end position="954"/>
    </location>
</feature>
<dbReference type="Gene3D" id="3.40.50.1820">
    <property type="entry name" value="alpha/beta hydrolase"/>
    <property type="match status" value="1"/>
</dbReference>
<feature type="region of interest" description="Disordered" evidence="13">
    <location>
        <begin position="492"/>
        <end position="526"/>
    </location>
</feature>
<dbReference type="FunFam" id="1.10.400.10:FF:000005">
    <property type="entry name" value="Extra-large guanine nucleotide-binding protein 3"/>
    <property type="match status" value="1"/>
</dbReference>
<dbReference type="FunFam" id="3.40.50.300:FF:000720">
    <property type="entry name" value="Guanine nucleotide-binding protein G(k) subunit alpha"/>
    <property type="match status" value="1"/>
</dbReference>
<sequence length="1274" mass="144127">MATDAYILKESALLSMRALKSLFTLIQEFIMILVLPFRGRMNVSSHQVEKDEKRHDCHRKGTVVRVPAKMVPWKNSISISSNGGGGAAMKVVDQVVMVRREMAVRRVMEENDNERCVREFWLLGTRRGDTIFTQSWTPVSVQIRGIILLMHGLNEHSGRYSDFAKQLNANGYKVYGMDWVGHGGSDGLHGYVHCLDDAVSDMKVFLEKIVSENPGLPCLCFGHSTGAAITLKALLDPKVEAKIVGAAFTSPAVGVEPSHPILLVLAPIMSFLLPRYQWKSAYKKGLPVSRDPQALIAKYSDPLVCTGPLRVRTGYEILRITSYLQQNFRKLRVPFFVLHGTADCITQPEASKKMHEQASSCNKSIKLYEGFSHDLLFEPERDAISQDIIRDSQMTSESTGEDKKWEDMLRRMLPAGAPLPDEEHLDYSFAVEYAGPPVPYDVPRVDPLEIASGGGPIRTQSIESSASDHASAVSVPVAMPVHHRFSRFSRVRNGGFNREPRSPVESQRSSSVSRTQFNSRSGEVARSDFSVEVAEREVTADFSNSVGPIPKSAPLGRDGAVEGKRPITVTFRTVKDSEDDHDFDGYLSSQSVATEPVGSPFTLSRSPKKRWVCSRCGNGNRLQEKEACFVCDSRYCSNCVLKAMGSMPEGRKCVSCIGMPIHESRRSTLGKCSRMLSRVCSPLEIKQIMRAEKECAANQLRPEQLIVNGRQLRQEELAEILGCPIPPQKLKPGRYWYDKDSGLWGKEGEKPDKIVSSKLNIGAKLQTEASNGNTRVYMNGREITKVELRVLKLANVQCPRDTHFWVYDDGSYEEEGQNNIKGNIWGKASTRLICSLFSLPVPSNNPSGVEENATNHSTRSVPEYLEHGRVQKLLLFGMEGSGTSTLFKQAKILYGNKFSTEELQDIKLMIQSNMYKYLSILLEGREQFEEEARQESTSLDGEGSEPAETATDENKPTIYSINQRFKHFSNWLLEIMATGDLEAFFPAATREYAPMVDEIWRDRAVQETYKRREELHNFPDVAKYFLDRAIEISSNEYEPSEKDILYTEGVTQSNGVAFMDFSFDDRSPMSEIYNDNPPPLTKYQLICINSKGLRDSCKWLEMFEDVRVVIFCIALSDYDLMWPNSAGELRNKMLVSRDLFESLVRHPCFKDTPFVLLLNKYDAFEDKINKAPLSTCEWFGDFSPVRPHHNYHALAQQAYYYIAVKFKEIYYSITGQKLFVGQTRARDRASVDEAFKYIREIIKWEDEKDDDVYEINQEDSFYSTEMSSPNIRQE</sequence>
<dbReference type="Pfam" id="PF00503">
    <property type="entry name" value="G-alpha"/>
    <property type="match status" value="1"/>
</dbReference>
<feature type="binding site" evidence="11">
    <location>
        <position position="1225"/>
    </location>
    <ligand>
        <name>GTP</name>
        <dbReference type="ChEBI" id="CHEBI:37565"/>
    </ligand>
</feature>
<dbReference type="PROSITE" id="PS51882">
    <property type="entry name" value="G_ALPHA"/>
    <property type="match status" value="1"/>
</dbReference>
<feature type="binding site" evidence="11">
    <location>
        <begin position="1159"/>
        <end position="1162"/>
    </location>
    <ligand>
        <name>GTP</name>
        <dbReference type="ChEBI" id="CHEBI:37565"/>
    </ligand>
</feature>
<dbReference type="GO" id="GO:0005737">
    <property type="term" value="C:cytoplasm"/>
    <property type="evidence" value="ECO:0007669"/>
    <property type="project" value="TreeGrafter"/>
</dbReference>
<dbReference type="InterPro" id="IPR022742">
    <property type="entry name" value="Hydrolase_4"/>
</dbReference>
<dbReference type="InterPro" id="IPR029058">
    <property type="entry name" value="AB_hydrolase_fold"/>
</dbReference>
<dbReference type="SUPFAM" id="SSF53474">
    <property type="entry name" value="alpha/beta-Hydrolases"/>
    <property type="match status" value="1"/>
</dbReference>
<comment type="similarity">
    <text evidence="10">Belongs to the G-alpha family. XLG subfamily.</text>
</comment>
<organism evidence="16 17">
    <name type="scientific">Lupinus luteus</name>
    <name type="common">European yellow lupine</name>
    <dbReference type="NCBI Taxonomy" id="3873"/>
    <lineage>
        <taxon>Eukaryota</taxon>
        <taxon>Viridiplantae</taxon>
        <taxon>Streptophyta</taxon>
        <taxon>Embryophyta</taxon>
        <taxon>Tracheophyta</taxon>
        <taxon>Spermatophyta</taxon>
        <taxon>Magnoliopsida</taxon>
        <taxon>eudicotyledons</taxon>
        <taxon>Gunneridae</taxon>
        <taxon>Pentapetalae</taxon>
        <taxon>rosids</taxon>
        <taxon>fabids</taxon>
        <taxon>Fabales</taxon>
        <taxon>Fabaceae</taxon>
        <taxon>Papilionoideae</taxon>
        <taxon>50 kb inversion clade</taxon>
        <taxon>genistoids sensu lato</taxon>
        <taxon>core genistoids</taxon>
        <taxon>Genisteae</taxon>
        <taxon>Lupinus</taxon>
    </lineage>
</organism>
<dbReference type="GO" id="GO:0005834">
    <property type="term" value="C:heterotrimeric G-protein complex"/>
    <property type="evidence" value="ECO:0007669"/>
    <property type="project" value="TreeGrafter"/>
</dbReference>
<dbReference type="GO" id="GO:0008270">
    <property type="term" value="F:zinc ion binding"/>
    <property type="evidence" value="ECO:0007669"/>
    <property type="project" value="UniProtKB-KW"/>
</dbReference>
<feature type="domain" description="Serine aminopeptidase S33" evidence="15">
    <location>
        <begin position="143"/>
        <end position="380"/>
    </location>
</feature>
<dbReference type="SUPFAM" id="SSF52540">
    <property type="entry name" value="P-loop containing nucleoside triphosphate hydrolases"/>
    <property type="match status" value="1"/>
</dbReference>
<dbReference type="InterPro" id="IPR011025">
    <property type="entry name" value="GproteinA_insert"/>
</dbReference>
<dbReference type="SUPFAM" id="SSF47895">
    <property type="entry name" value="Transducin (alpha subunit), insertion domain"/>
    <property type="match status" value="1"/>
</dbReference>
<evidence type="ECO:0000256" key="4">
    <source>
        <dbReference type="ARBA" id="ARBA00022771"/>
    </source>
</evidence>
<dbReference type="GO" id="GO:0031683">
    <property type="term" value="F:G-protein beta/gamma-subunit complex binding"/>
    <property type="evidence" value="ECO:0007669"/>
    <property type="project" value="InterPro"/>
</dbReference>
<dbReference type="CDD" id="cd00066">
    <property type="entry name" value="G-alpha"/>
    <property type="match status" value="1"/>
</dbReference>
<evidence type="ECO:0000259" key="15">
    <source>
        <dbReference type="Pfam" id="PF12146"/>
    </source>
</evidence>
<keyword evidence="5" id="KW-0862">Zinc</keyword>
<evidence type="ECO:0000256" key="10">
    <source>
        <dbReference type="ARBA" id="ARBA00060880"/>
    </source>
</evidence>
<evidence type="ECO:0000256" key="9">
    <source>
        <dbReference type="ARBA" id="ARBA00023242"/>
    </source>
</evidence>
<evidence type="ECO:0000256" key="5">
    <source>
        <dbReference type="ARBA" id="ARBA00022833"/>
    </source>
</evidence>
<evidence type="ECO:0000256" key="12">
    <source>
        <dbReference type="PIRSR" id="PIRSR601019-2"/>
    </source>
</evidence>
<dbReference type="GO" id="GO:0001664">
    <property type="term" value="F:G protein-coupled receptor binding"/>
    <property type="evidence" value="ECO:0007669"/>
    <property type="project" value="TreeGrafter"/>
</dbReference>
<dbReference type="GO" id="GO:0005525">
    <property type="term" value="F:GTP binding"/>
    <property type="evidence" value="ECO:0007669"/>
    <property type="project" value="UniProtKB-KW"/>
</dbReference>
<dbReference type="GO" id="GO:0007188">
    <property type="term" value="P:adenylate cyclase-modulating G protein-coupled receptor signaling pathway"/>
    <property type="evidence" value="ECO:0007669"/>
    <property type="project" value="TreeGrafter"/>
</dbReference>
<reference evidence="16 17" key="1">
    <citation type="submission" date="2024-03" db="EMBL/GenBank/DDBJ databases">
        <authorList>
            <person name="Martinez-Hernandez J."/>
        </authorList>
    </citation>
    <scope>NUCLEOTIDE SEQUENCE [LARGE SCALE GENOMIC DNA]</scope>
</reference>
<protein>
    <recommendedName>
        <fullName evidence="15">Serine aminopeptidase S33 domain-containing protein</fullName>
    </recommendedName>
</protein>
<keyword evidence="3 11" id="KW-0547">Nucleotide-binding</keyword>
<feature type="compositionally biased region" description="Low complexity" evidence="13">
    <location>
        <begin position="503"/>
        <end position="514"/>
    </location>
</feature>
<keyword evidence="9" id="KW-0539">Nucleus</keyword>
<evidence type="ECO:0000256" key="2">
    <source>
        <dbReference type="ARBA" id="ARBA00022723"/>
    </source>
</evidence>
<dbReference type="Proteomes" id="UP001497480">
    <property type="component" value="Unassembled WGS sequence"/>
</dbReference>
<evidence type="ECO:0000256" key="7">
    <source>
        <dbReference type="ARBA" id="ARBA00023134"/>
    </source>
</evidence>
<dbReference type="GO" id="GO:0005634">
    <property type="term" value="C:nucleus"/>
    <property type="evidence" value="ECO:0007669"/>
    <property type="project" value="UniProtKB-SubCell"/>
</dbReference>
<dbReference type="Pfam" id="PF12146">
    <property type="entry name" value="Hydrolase_4"/>
    <property type="match status" value="1"/>
</dbReference>
<gene>
    <name evidence="16" type="ORF">LLUT_LOCUS33652</name>
</gene>
<dbReference type="GO" id="GO:0003924">
    <property type="term" value="F:GTPase activity"/>
    <property type="evidence" value="ECO:0007669"/>
    <property type="project" value="InterPro"/>
</dbReference>
<dbReference type="SMART" id="SM00275">
    <property type="entry name" value="G_alpha"/>
    <property type="match status" value="1"/>
</dbReference>
<dbReference type="Gene3D" id="3.40.50.300">
    <property type="entry name" value="P-loop containing nucleotide triphosphate hydrolases"/>
    <property type="match status" value="1"/>
</dbReference>
<dbReference type="EMBL" id="CAXHTB010000024">
    <property type="protein sequence ID" value="CAL0332592.1"/>
    <property type="molecule type" value="Genomic_DNA"/>
</dbReference>
<comment type="subcellular location">
    <subcellularLocation>
        <location evidence="1">Nucleus</location>
    </subcellularLocation>
</comment>
<evidence type="ECO:0000256" key="8">
    <source>
        <dbReference type="ARBA" id="ARBA00023224"/>
    </source>
</evidence>
<evidence type="ECO:0000256" key="14">
    <source>
        <dbReference type="SAM" id="Phobius"/>
    </source>
</evidence>
<dbReference type="PANTHER" id="PTHR10218:SF317">
    <property type="entry name" value="EXTRA-LARGE GUANINE NUCLEOTIDE-BINDING PROTEIN 3-LIKE"/>
    <property type="match status" value="1"/>
</dbReference>
<name>A0AAV1YFJ7_LUPLU</name>
<evidence type="ECO:0000256" key="3">
    <source>
        <dbReference type="ARBA" id="ARBA00022741"/>
    </source>
</evidence>
<keyword evidence="12" id="KW-0460">Magnesium</keyword>
<evidence type="ECO:0000256" key="1">
    <source>
        <dbReference type="ARBA" id="ARBA00004123"/>
    </source>
</evidence>
<accession>A0AAV1YFJ7</accession>
<keyword evidence="14" id="KW-0472">Membrane</keyword>
<evidence type="ECO:0000256" key="6">
    <source>
        <dbReference type="ARBA" id="ARBA00022837"/>
    </source>
</evidence>
<dbReference type="PRINTS" id="PR00318">
    <property type="entry name" value="GPROTEINA"/>
</dbReference>
<evidence type="ECO:0000256" key="11">
    <source>
        <dbReference type="PIRSR" id="PIRSR601019-1"/>
    </source>
</evidence>
<proteinExistence type="inferred from homology"/>
<dbReference type="InterPro" id="IPR027417">
    <property type="entry name" value="P-loop_NTPase"/>
</dbReference>
<keyword evidence="6" id="KW-0106">Calcium</keyword>
<keyword evidence="8" id="KW-0807">Transducer</keyword>
<keyword evidence="14" id="KW-0812">Transmembrane</keyword>
<keyword evidence="4" id="KW-0863">Zinc-finger</keyword>
<feature type="transmembrane region" description="Helical" evidence="14">
    <location>
        <begin position="21"/>
        <end position="39"/>
    </location>
</feature>
<keyword evidence="7 11" id="KW-0342">GTP-binding</keyword>
<keyword evidence="2 12" id="KW-0479">Metal-binding</keyword>
<dbReference type="PANTHER" id="PTHR10218">
    <property type="entry name" value="GTP-BINDING PROTEIN ALPHA SUBUNIT"/>
    <property type="match status" value="1"/>
</dbReference>
<evidence type="ECO:0000256" key="13">
    <source>
        <dbReference type="SAM" id="MobiDB-lite"/>
    </source>
</evidence>
<dbReference type="AlphaFoldDB" id="A0AAV1YFJ7"/>
<comment type="caution">
    <text evidence="16">The sequence shown here is derived from an EMBL/GenBank/DDBJ whole genome shotgun (WGS) entry which is preliminary data.</text>
</comment>
<dbReference type="InterPro" id="IPR001019">
    <property type="entry name" value="Gprotein_alpha_su"/>
</dbReference>
<dbReference type="Gene3D" id="1.10.400.10">
    <property type="entry name" value="GI Alpha 1, domain 2-like"/>
    <property type="match status" value="1"/>
</dbReference>